<comment type="caution">
    <text evidence="1">The sequence shown here is derived from an EMBL/GenBank/DDBJ whole genome shotgun (WGS) entry which is preliminary data.</text>
</comment>
<evidence type="ECO:0000313" key="1">
    <source>
        <dbReference type="EMBL" id="KAJ6641224.1"/>
    </source>
</evidence>
<gene>
    <name evidence="1" type="ORF">Bhyg_06159</name>
</gene>
<proteinExistence type="predicted"/>
<dbReference type="Proteomes" id="UP001151699">
    <property type="component" value="Chromosome B"/>
</dbReference>
<feature type="non-terminal residue" evidence="1">
    <location>
        <position position="1"/>
    </location>
</feature>
<organism evidence="1 2">
    <name type="scientific">Pseudolycoriella hygida</name>
    <dbReference type="NCBI Taxonomy" id="35572"/>
    <lineage>
        <taxon>Eukaryota</taxon>
        <taxon>Metazoa</taxon>
        <taxon>Ecdysozoa</taxon>
        <taxon>Arthropoda</taxon>
        <taxon>Hexapoda</taxon>
        <taxon>Insecta</taxon>
        <taxon>Pterygota</taxon>
        <taxon>Neoptera</taxon>
        <taxon>Endopterygota</taxon>
        <taxon>Diptera</taxon>
        <taxon>Nematocera</taxon>
        <taxon>Sciaroidea</taxon>
        <taxon>Sciaridae</taxon>
        <taxon>Pseudolycoriella</taxon>
    </lineage>
</organism>
<sequence length="128" mass="14048">DFILPQTIVTIRTEENVVLKGNLNNINLVEHVGITQWKDEPIYFTNASFARAIFQQPITLGGLVSNIKFPNDIVLKEADFVQSIPSATVDDISISGKITVEGNINNINYNIACDLLSPDSSAFGLILE</sequence>
<name>A0A9Q0N0B2_9DIPT</name>
<dbReference type="AlphaFoldDB" id="A0A9Q0N0B2"/>
<evidence type="ECO:0000313" key="2">
    <source>
        <dbReference type="Proteomes" id="UP001151699"/>
    </source>
</evidence>
<keyword evidence="2" id="KW-1185">Reference proteome</keyword>
<reference evidence="1" key="1">
    <citation type="submission" date="2022-07" db="EMBL/GenBank/DDBJ databases">
        <authorList>
            <person name="Trinca V."/>
            <person name="Uliana J.V.C."/>
            <person name="Torres T.T."/>
            <person name="Ward R.J."/>
            <person name="Monesi N."/>
        </authorList>
    </citation>
    <scope>NUCLEOTIDE SEQUENCE</scope>
    <source>
        <strain evidence="1">HSMRA1968</strain>
        <tissue evidence="1">Whole embryos</tissue>
    </source>
</reference>
<feature type="non-terminal residue" evidence="1">
    <location>
        <position position="128"/>
    </location>
</feature>
<accession>A0A9Q0N0B2</accession>
<protein>
    <submittedName>
        <fullName evidence="1">Uncharacterized protein</fullName>
    </submittedName>
</protein>
<dbReference type="EMBL" id="WJQU01000002">
    <property type="protein sequence ID" value="KAJ6641224.1"/>
    <property type="molecule type" value="Genomic_DNA"/>
</dbReference>